<accession>A0A9E2F2P6</accession>
<sequence length="197" mass="22754">MQSTLPRWNVRLDAFRPINTPGWSDFIPTLSYHYQLHEKAVEFLGPYNAKQRSADHYMPPTRDILLDRISQGRVNYFTYTAFINSLVKFCEITKGHRALPTPHPSVVHSIQLPLPAFELHKGPNDDKIIKIIGINTPVVVKGLRVLNEIKFIIIRPKLAKLGTPSSVNWEVLFYRHNHGYIPEWVDTNLNPRWSGCF</sequence>
<dbReference type="AlphaFoldDB" id="A0A9E2F2P6"/>
<name>A0A9E2F2P6_PSYF1</name>
<evidence type="ECO:0000313" key="2">
    <source>
        <dbReference type="Proteomes" id="UP000811545"/>
    </source>
</evidence>
<protein>
    <submittedName>
        <fullName evidence="1">Uncharacterized protein</fullName>
    </submittedName>
</protein>
<dbReference type="Proteomes" id="UP000811545">
    <property type="component" value="Unassembled WGS sequence"/>
</dbReference>
<gene>
    <name evidence="1" type="ORF">DDT42_01794</name>
</gene>
<organism evidence="1 2">
    <name type="scientific">Psychracetigena formicireducens</name>
    <dbReference type="NCBI Taxonomy" id="2986056"/>
    <lineage>
        <taxon>Bacteria</taxon>
        <taxon>Bacillati</taxon>
        <taxon>Candidatus Lithacetigenota</taxon>
        <taxon>Candidatus Psychracetigena</taxon>
    </lineage>
</organism>
<evidence type="ECO:0000313" key="1">
    <source>
        <dbReference type="EMBL" id="MBT9145917.1"/>
    </source>
</evidence>
<dbReference type="EMBL" id="QLTW01000225">
    <property type="protein sequence ID" value="MBT9145917.1"/>
    <property type="molecule type" value="Genomic_DNA"/>
</dbReference>
<proteinExistence type="predicted"/>
<reference evidence="1 2" key="1">
    <citation type="journal article" date="2021" name="bioRxiv">
        <title>Unique metabolic strategies in Hadean analogues reveal hints for primordial physiology.</title>
        <authorList>
            <person name="Nobu M.K."/>
            <person name="Nakai R."/>
            <person name="Tamazawa S."/>
            <person name="Mori H."/>
            <person name="Toyoda A."/>
            <person name="Ijiri A."/>
            <person name="Suzuki S."/>
            <person name="Kurokawa K."/>
            <person name="Kamagata Y."/>
            <person name="Tamaki H."/>
        </authorList>
    </citation>
    <scope>NUCLEOTIDE SEQUENCE [LARGE SCALE GENOMIC DNA]</scope>
    <source>
        <strain evidence="1">BS525</strain>
    </source>
</reference>
<comment type="caution">
    <text evidence="1">The sequence shown here is derived from an EMBL/GenBank/DDBJ whole genome shotgun (WGS) entry which is preliminary data.</text>
</comment>